<evidence type="ECO:0000256" key="1">
    <source>
        <dbReference type="SAM" id="MobiDB-lite"/>
    </source>
</evidence>
<dbReference type="GeneID" id="54588677"/>
<feature type="region of interest" description="Disordered" evidence="1">
    <location>
        <begin position="79"/>
        <end position="110"/>
    </location>
</feature>
<dbReference type="EMBL" id="ML987192">
    <property type="protein sequence ID" value="KAF2251901.1"/>
    <property type="molecule type" value="Genomic_DNA"/>
</dbReference>
<feature type="region of interest" description="Disordered" evidence="1">
    <location>
        <begin position="170"/>
        <end position="243"/>
    </location>
</feature>
<feature type="compositionally biased region" description="Basic and acidic residues" evidence="1">
    <location>
        <begin position="178"/>
        <end position="187"/>
    </location>
</feature>
<gene>
    <name evidence="2" type="ORF">BU26DRAFT_602392</name>
</gene>
<feature type="compositionally biased region" description="Low complexity" evidence="1">
    <location>
        <begin position="86"/>
        <end position="97"/>
    </location>
</feature>
<protein>
    <submittedName>
        <fullName evidence="2">Uncharacterized protein</fullName>
    </submittedName>
</protein>
<organism evidence="2 3">
    <name type="scientific">Trematosphaeria pertusa</name>
    <dbReference type="NCBI Taxonomy" id="390896"/>
    <lineage>
        <taxon>Eukaryota</taxon>
        <taxon>Fungi</taxon>
        <taxon>Dikarya</taxon>
        <taxon>Ascomycota</taxon>
        <taxon>Pezizomycotina</taxon>
        <taxon>Dothideomycetes</taxon>
        <taxon>Pleosporomycetidae</taxon>
        <taxon>Pleosporales</taxon>
        <taxon>Massarineae</taxon>
        <taxon>Trematosphaeriaceae</taxon>
        <taxon>Trematosphaeria</taxon>
    </lineage>
</organism>
<feature type="region of interest" description="Disordered" evidence="1">
    <location>
        <begin position="257"/>
        <end position="284"/>
    </location>
</feature>
<feature type="region of interest" description="Disordered" evidence="1">
    <location>
        <begin position="43"/>
        <end position="64"/>
    </location>
</feature>
<dbReference type="Proteomes" id="UP000800094">
    <property type="component" value="Unassembled WGS sequence"/>
</dbReference>
<dbReference type="RefSeq" id="XP_033686905.1">
    <property type="nucleotide sequence ID" value="XM_033835347.1"/>
</dbReference>
<sequence length="454" mass="49019">MSSQDTSHNVQPNVATQEHRDHITVAIARTRNRIQELEQVLQAADANTQSGGPGIAPHSRRRAEMDLASRRQVLEQLEAEQASFESSPAASSNTAASVEPSASDALLERPSGIRTRIARVQNQLTGYIGNNAPDTQHSGRERRARPLGFGFAALNRLNELQARLRAFSNETAGASDANPRELRDRPAISRPATPENPPGSNGGSPLHEPDRSNIRVTVGGAPLVPDRLPASTSVSTTDSGDEAQEVEAALARLNAIEESRPVPAPRRPRLGALPSPSHNDVRSSPLYGRTVQRVRALQAQLLELRLSEENPAERARIREDLEYHLQVRTHLRQLERTPPPRPREARSRPLSRAHNAAPTQPARASNDAPPQPVPINFTLNLNLNSLPQNGQNLVRLEHPSGRMTVNLDGARAASAAGAEAGGPAVPASSELGEIINELGAILNTYFEQDNASGE</sequence>
<feature type="region of interest" description="Disordered" evidence="1">
    <location>
        <begin position="1"/>
        <end position="21"/>
    </location>
</feature>
<proteinExistence type="predicted"/>
<accession>A0A6A6IN67</accession>
<dbReference type="AlphaFoldDB" id="A0A6A6IN67"/>
<keyword evidence="3" id="KW-1185">Reference proteome</keyword>
<feature type="region of interest" description="Disordered" evidence="1">
    <location>
        <begin position="329"/>
        <end position="375"/>
    </location>
</feature>
<feature type="compositionally biased region" description="Polar residues" evidence="1">
    <location>
        <begin position="1"/>
        <end position="16"/>
    </location>
</feature>
<reference evidence="2" key="1">
    <citation type="journal article" date="2020" name="Stud. Mycol.">
        <title>101 Dothideomycetes genomes: a test case for predicting lifestyles and emergence of pathogens.</title>
        <authorList>
            <person name="Haridas S."/>
            <person name="Albert R."/>
            <person name="Binder M."/>
            <person name="Bloem J."/>
            <person name="Labutti K."/>
            <person name="Salamov A."/>
            <person name="Andreopoulos B."/>
            <person name="Baker S."/>
            <person name="Barry K."/>
            <person name="Bills G."/>
            <person name="Bluhm B."/>
            <person name="Cannon C."/>
            <person name="Castanera R."/>
            <person name="Culley D."/>
            <person name="Daum C."/>
            <person name="Ezra D."/>
            <person name="Gonzalez J."/>
            <person name="Henrissat B."/>
            <person name="Kuo A."/>
            <person name="Liang C."/>
            <person name="Lipzen A."/>
            <person name="Lutzoni F."/>
            <person name="Magnuson J."/>
            <person name="Mondo S."/>
            <person name="Nolan M."/>
            <person name="Ohm R."/>
            <person name="Pangilinan J."/>
            <person name="Park H.-J."/>
            <person name="Ramirez L."/>
            <person name="Alfaro M."/>
            <person name="Sun H."/>
            <person name="Tritt A."/>
            <person name="Yoshinaga Y."/>
            <person name="Zwiers L.-H."/>
            <person name="Turgeon B."/>
            <person name="Goodwin S."/>
            <person name="Spatafora J."/>
            <person name="Crous P."/>
            <person name="Grigoriev I."/>
        </authorList>
    </citation>
    <scope>NUCLEOTIDE SEQUENCE</scope>
    <source>
        <strain evidence="2">CBS 122368</strain>
    </source>
</reference>
<evidence type="ECO:0000313" key="3">
    <source>
        <dbReference type="Proteomes" id="UP000800094"/>
    </source>
</evidence>
<evidence type="ECO:0000313" key="2">
    <source>
        <dbReference type="EMBL" id="KAF2251901.1"/>
    </source>
</evidence>
<name>A0A6A6IN67_9PLEO</name>